<dbReference type="OrthoDB" id="9803828at2"/>
<dbReference type="GO" id="GO:0016787">
    <property type="term" value="F:hydrolase activity"/>
    <property type="evidence" value="ECO:0007669"/>
    <property type="project" value="UniProtKB-KW"/>
</dbReference>
<evidence type="ECO:0000256" key="3">
    <source>
        <dbReference type="SAM" id="SignalP"/>
    </source>
</evidence>
<accession>D1AEA0</accession>
<evidence type="ECO:0000313" key="6">
    <source>
        <dbReference type="Proteomes" id="UP000001918"/>
    </source>
</evidence>
<proteinExistence type="predicted"/>
<protein>
    <submittedName>
        <fullName evidence="5">Alpha/beta hydrolase fold-3 domain protein</fullName>
    </submittedName>
</protein>
<name>D1AEA0_THECD</name>
<dbReference type="InterPro" id="IPR029058">
    <property type="entry name" value="AB_hydrolase_fold"/>
</dbReference>
<dbReference type="Pfam" id="PF20434">
    <property type="entry name" value="BD-FAE"/>
    <property type="match status" value="1"/>
</dbReference>
<dbReference type="InterPro" id="IPR050300">
    <property type="entry name" value="GDXG_lipolytic_enzyme"/>
</dbReference>
<keyword evidence="1 5" id="KW-0378">Hydrolase</keyword>
<gene>
    <name evidence="5" type="ordered locus">Tcur_3997</name>
</gene>
<sequence length="343" mass="36118">MRIPTICGVAAATVALAGCSAADLVDPDPIPETAPVPHARDQRFDLDYASQSAAQRLDLHVPAGTAPSPVVVFVHGGDWRGGDKSEAARHGRAYFLRAGYAVASINYRQAAEARWPAAVQDAKAAVRWLRAHAADYHLDPQRIAVLGVSSGGYLAAAVGLTGDRQTAFDAPELGNAQTSSAVQAAVLWSAPVDFASLDRQLRAAGCPPATPPHDDRRSAASRWLGEPVGAGGAKARAANLLRQARQPSATPFLLVHGTADCTVPSAQSQTLHRMLRRAGGTSTLTLVRGMGHLDSRYAKARIRATINFLDRTLGRPAPQPHGSQEQPVQPKATGTTRQQATAP</sequence>
<feature type="region of interest" description="Disordered" evidence="2">
    <location>
        <begin position="312"/>
        <end position="343"/>
    </location>
</feature>
<dbReference type="PANTHER" id="PTHR48081">
    <property type="entry name" value="AB HYDROLASE SUPERFAMILY PROTEIN C4A8.06C"/>
    <property type="match status" value="1"/>
</dbReference>
<evidence type="ECO:0000256" key="2">
    <source>
        <dbReference type="SAM" id="MobiDB-lite"/>
    </source>
</evidence>
<dbReference type="EMBL" id="CP001738">
    <property type="protein sequence ID" value="ACY99526.1"/>
    <property type="molecule type" value="Genomic_DNA"/>
</dbReference>
<dbReference type="eggNOG" id="COG0657">
    <property type="taxonomic scope" value="Bacteria"/>
</dbReference>
<feature type="chain" id="PRO_5038827853" evidence="3">
    <location>
        <begin position="18"/>
        <end position="343"/>
    </location>
</feature>
<reference evidence="5 6" key="1">
    <citation type="journal article" date="2011" name="Stand. Genomic Sci.">
        <title>Complete genome sequence of Thermomonospora curvata type strain (B9).</title>
        <authorList>
            <person name="Chertkov O."/>
            <person name="Sikorski J."/>
            <person name="Nolan M."/>
            <person name="Lapidus A."/>
            <person name="Lucas S."/>
            <person name="Del Rio T.G."/>
            <person name="Tice H."/>
            <person name="Cheng J.F."/>
            <person name="Goodwin L."/>
            <person name="Pitluck S."/>
            <person name="Liolios K."/>
            <person name="Ivanova N."/>
            <person name="Mavromatis K."/>
            <person name="Mikhailova N."/>
            <person name="Ovchinnikova G."/>
            <person name="Pati A."/>
            <person name="Chen A."/>
            <person name="Palaniappan K."/>
            <person name="Djao O.D."/>
            <person name="Land M."/>
            <person name="Hauser L."/>
            <person name="Chang Y.J."/>
            <person name="Jeffries C.D."/>
            <person name="Brettin T."/>
            <person name="Han C."/>
            <person name="Detter J.C."/>
            <person name="Rohde M."/>
            <person name="Goker M."/>
            <person name="Woyke T."/>
            <person name="Bristow J."/>
            <person name="Eisen J.A."/>
            <person name="Markowitz V."/>
            <person name="Hugenholtz P."/>
            <person name="Klenk H.P."/>
            <person name="Kyrpides N.C."/>
        </authorList>
    </citation>
    <scope>NUCLEOTIDE SEQUENCE [LARGE SCALE GENOMIC DNA]</scope>
    <source>
        <strain evidence="6">ATCC 19995 / DSM 43183 / JCM 3096 / KCTC 9072 / NBRC 15933 / NCIMB 10081 / Henssen B9</strain>
    </source>
</reference>
<dbReference type="RefSeq" id="WP_012854310.1">
    <property type="nucleotide sequence ID" value="NC_013510.1"/>
</dbReference>
<organism evidence="5 6">
    <name type="scientific">Thermomonospora curvata (strain ATCC 19995 / DSM 43183 / JCM 3096 / KCTC 9072 / NBRC 15933 / NCIMB 10081 / Henssen B9)</name>
    <dbReference type="NCBI Taxonomy" id="471852"/>
    <lineage>
        <taxon>Bacteria</taxon>
        <taxon>Bacillati</taxon>
        <taxon>Actinomycetota</taxon>
        <taxon>Actinomycetes</taxon>
        <taxon>Streptosporangiales</taxon>
        <taxon>Thermomonosporaceae</taxon>
        <taxon>Thermomonospora</taxon>
    </lineage>
</organism>
<dbReference type="Proteomes" id="UP000001918">
    <property type="component" value="Chromosome"/>
</dbReference>
<evidence type="ECO:0000313" key="5">
    <source>
        <dbReference type="EMBL" id="ACY99526.1"/>
    </source>
</evidence>
<dbReference type="PROSITE" id="PS51257">
    <property type="entry name" value="PROKAR_LIPOPROTEIN"/>
    <property type="match status" value="1"/>
</dbReference>
<keyword evidence="3" id="KW-0732">Signal</keyword>
<dbReference type="STRING" id="471852.Tcur_3997"/>
<dbReference type="InterPro" id="IPR049492">
    <property type="entry name" value="BD-FAE-like_dom"/>
</dbReference>
<dbReference type="HOGENOM" id="CLU_012494_4_0_11"/>
<feature type="signal peptide" evidence="3">
    <location>
        <begin position="1"/>
        <end position="17"/>
    </location>
</feature>
<dbReference type="KEGG" id="tcu:Tcur_3997"/>
<feature type="compositionally biased region" description="Polar residues" evidence="2">
    <location>
        <begin position="321"/>
        <end position="343"/>
    </location>
</feature>
<keyword evidence="6" id="KW-1185">Reference proteome</keyword>
<dbReference type="SUPFAM" id="SSF53474">
    <property type="entry name" value="alpha/beta-Hydrolases"/>
    <property type="match status" value="1"/>
</dbReference>
<feature type="domain" description="BD-FAE-like" evidence="4">
    <location>
        <begin position="57"/>
        <end position="275"/>
    </location>
</feature>
<dbReference type="Gene3D" id="3.40.50.1820">
    <property type="entry name" value="alpha/beta hydrolase"/>
    <property type="match status" value="1"/>
</dbReference>
<dbReference type="AlphaFoldDB" id="D1AEA0"/>
<evidence type="ECO:0000256" key="1">
    <source>
        <dbReference type="ARBA" id="ARBA00022801"/>
    </source>
</evidence>
<dbReference type="PANTHER" id="PTHR48081:SF13">
    <property type="entry name" value="ALPHA_BETA HYDROLASE"/>
    <property type="match status" value="1"/>
</dbReference>
<evidence type="ECO:0000259" key="4">
    <source>
        <dbReference type="Pfam" id="PF20434"/>
    </source>
</evidence>